<protein>
    <submittedName>
        <fullName evidence="1">Uncharacterized protein</fullName>
    </submittedName>
</protein>
<dbReference type="Proteomes" id="UP001595833">
    <property type="component" value="Unassembled WGS sequence"/>
</dbReference>
<evidence type="ECO:0000313" key="1">
    <source>
        <dbReference type="EMBL" id="MFC5053637.1"/>
    </source>
</evidence>
<accession>A0ABV9XW55</accession>
<reference evidence="2" key="1">
    <citation type="journal article" date="2019" name="Int. J. Syst. Evol. Microbiol.">
        <title>The Global Catalogue of Microorganisms (GCM) 10K type strain sequencing project: providing services to taxonomists for standard genome sequencing and annotation.</title>
        <authorList>
            <consortium name="The Broad Institute Genomics Platform"/>
            <consortium name="The Broad Institute Genome Sequencing Center for Infectious Disease"/>
            <person name="Wu L."/>
            <person name="Ma J."/>
        </authorList>
    </citation>
    <scope>NUCLEOTIDE SEQUENCE [LARGE SCALE GENOMIC DNA]</scope>
    <source>
        <strain evidence="2">KCTC 12848</strain>
    </source>
</reference>
<name>A0ABV9XW55_9PSEU</name>
<organism evidence="1 2">
    <name type="scientific">Saccharothrix xinjiangensis</name>
    <dbReference type="NCBI Taxonomy" id="204798"/>
    <lineage>
        <taxon>Bacteria</taxon>
        <taxon>Bacillati</taxon>
        <taxon>Actinomycetota</taxon>
        <taxon>Actinomycetes</taxon>
        <taxon>Pseudonocardiales</taxon>
        <taxon>Pseudonocardiaceae</taxon>
        <taxon>Saccharothrix</taxon>
    </lineage>
</organism>
<keyword evidence="2" id="KW-1185">Reference proteome</keyword>
<dbReference type="EMBL" id="JBHSJB010000007">
    <property type="protein sequence ID" value="MFC5053637.1"/>
    <property type="molecule type" value="Genomic_DNA"/>
</dbReference>
<sequence length="401" mass="42042">MSFGTVQVGRLPLREATTVYDDKVNASSGIRTVSISGQEALPPRTAAELVRVQDDVGNLMGALVPVTWTDKADRDGYYEVRDVGSKLLSWQGEVVTCDWNLTLQRHGADTEVDLESRLGGAATRNNSFGASGERWHAPPIGHYAYWTGATQPSTVTRTGTDGAMTVYRGVPVDVAPRWGCAVGDYLAGRVRLLDANDLERTGLGFALAASDWEVHNGLVRVRPLASSGVLEVSAYTGGAWRPKAWDVLTGGVSIGAFDAASVLYNEPELVVIRLLRSQSSGRITVDVSLRRGARTAELYVQAAYSSTLKVVRAAAEAGTAATGYVRATADDADGNRFIVGSALTHTADTAAGGISLAATTTLDAVVGVIAGGSGAVAGDQPADLFAQYLGAPAESVTAVRR</sequence>
<dbReference type="RefSeq" id="WP_344036500.1">
    <property type="nucleotide sequence ID" value="NZ_BAAAKE010000005.1"/>
</dbReference>
<comment type="caution">
    <text evidence="1">The sequence shown here is derived from an EMBL/GenBank/DDBJ whole genome shotgun (WGS) entry which is preliminary data.</text>
</comment>
<gene>
    <name evidence="1" type="ORF">ACFPFM_07680</name>
</gene>
<evidence type="ECO:0000313" key="2">
    <source>
        <dbReference type="Proteomes" id="UP001595833"/>
    </source>
</evidence>
<proteinExistence type="predicted"/>